<keyword evidence="1" id="KW-0418">Kinase</keyword>
<dbReference type="SUPFAM" id="SSF55874">
    <property type="entry name" value="ATPase domain of HSP90 chaperone/DNA topoisomerase II/histidine kinase"/>
    <property type="match status" value="1"/>
</dbReference>
<name>A0A5J6GH11_STRKN</name>
<accession>A0A5J6GH11</accession>
<dbReference type="Proteomes" id="UP000325529">
    <property type="component" value="Chromosome"/>
</dbReference>
<protein>
    <submittedName>
        <fullName evidence="3">ATP-binding protein</fullName>
    </submittedName>
</protein>
<evidence type="ECO:0000256" key="1">
    <source>
        <dbReference type="ARBA" id="ARBA00022527"/>
    </source>
</evidence>
<dbReference type="PANTHER" id="PTHR35526:SF3">
    <property type="entry name" value="ANTI-SIGMA-F FACTOR RSBW"/>
    <property type="match status" value="1"/>
</dbReference>
<dbReference type="Pfam" id="PF13581">
    <property type="entry name" value="HATPase_c_2"/>
    <property type="match status" value="1"/>
</dbReference>
<dbReference type="RefSeq" id="WP_079043520.1">
    <property type="nucleotide sequence ID" value="NZ_CP023699.1"/>
</dbReference>
<dbReference type="EMBL" id="CP023699">
    <property type="protein sequence ID" value="QEU93702.1"/>
    <property type="molecule type" value="Genomic_DNA"/>
</dbReference>
<keyword evidence="4" id="KW-1185">Reference proteome</keyword>
<dbReference type="OrthoDB" id="4251531at2"/>
<reference evidence="3 4" key="1">
    <citation type="submission" date="2017-09" db="EMBL/GenBank/DDBJ databases">
        <authorList>
            <person name="Lee N."/>
            <person name="Cho B.-K."/>
        </authorList>
    </citation>
    <scope>NUCLEOTIDE SEQUENCE [LARGE SCALE GENOMIC DNA]</scope>
    <source>
        <strain evidence="3 4">ATCC 12853</strain>
    </source>
</reference>
<gene>
    <name evidence="3" type="ORF">CP970_24810</name>
</gene>
<evidence type="ECO:0000259" key="2">
    <source>
        <dbReference type="Pfam" id="PF13581"/>
    </source>
</evidence>
<dbReference type="KEGG" id="ska:CP970_24810"/>
<dbReference type="InterPro" id="IPR050267">
    <property type="entry name" value="Anti-sigma-factor_SerPK"/>
</dbReference>
<dbReference type="InterPro" id="IPR036890">
    <property type="entry name" value="HATPase_C_sf"/>
</dbReference>
<keyword evidence="1" id="KW-0723">Serine/threonine-protein kinase</keyword>
<evidence type="ECO:0000313" key="3">
    <source>
        <dbReference type="EMBL" id="QEU93702.1"/>
    </source>
</evidence>
<dbReference type="Gene3D" id="3.30.565.10">
    <property type="entry name" value="Histidine kinase-like ATPase, C-terminal domain"/>
    <property type="match status" value="1"/>
</dbReference>
<keyword evidence="3" id="KW-0547">Nucleotide-binding</keyword>
<keyword evidence="3" id="KW-0067">ATP-binding</keyword>
<organism evidence="3 4">
    <name type="scientific">Streptomyces kanamyceticus</name>
    <dbReference type="NCBI Taxonomy" id="1967"/>
    <lineage>
        <taxon>Bacteria</taxon>
        <taxon>Bacillati</taxon>
        <taxon>Actinomycetota</taxon>
        <taxon>Actinomycetes</taxon>
        <taxon>Kitasatosporales</taxon>
        <taxon>Streptomycetaceae</taxon>
        <taxon>Streptomyces</taxon>
    </lineage>
</organism>
<dbReference type="AlphaFoldDB" id="A0A5J6GH11"/>
<dbReference type="GO" id="GO:0004674">
    <property type="term" value="F:protein serine/threonine kinase activity"/>
    <property type="evidence" value="ECO:0007669"/>
    <property type="project" value="UniProtKB-KW"/>
</dbReference>
<sequence>MSGRTHTQRFRLRKDSVPAARRHVEVTLRDWKLGEVAEVAALVVSELATNAVVHAKGIGEFFELALRRRDGVLVVEVSDSCRWRMPEISKPEPGPNDITGRGLLIVDAIAQAWGVRPRDEGKTVWVRLDLQGPDRQLPAGGGGSR</sequence>
<proteinExistence type="predicted"/>
<dbReference type="GO" id="GO:0005524">
    <property type="term" value="F:ATP binding"/>
    <property type="evidence" value="ECO:0007669"/>
    <property type="project" value="UniProtKB-KW"/>
</dbReference>
<evidence type="ECO:0000313" key="4">
    <source>
        <dbReference type="Proteomes" id="UP000325529"/>
    </source>
</evidence>
<feature type="domain" description="Histidine kinase/HSP90-like ATPase" evidence="2">
    <location>
        <begin position="11"/>
        <end position="127"/>
    </location>
</feature>
<dbReference type="PANTHER" id="PTHR35526">
    <property type="entry name" value="ANTI-SIGMA-F FACTOR RSBW-RELATED"/>
    <property type="match status" value="1"/>
</dbReference>
<dbReference type="CDD" id="cd16936">
    <property type="entry name" value="HATPase_RsbW-like"/>
    <property type="match status" value="1"/>
</dbReference>
<dbReference type="InterPro" id="IPR003594">
    <property type="entry name" value="HATPase_dom"/>
</dbReference>
<keyword evidence="1" id="KW-0808">Transferase</keyword>